<dbReference type="InterPro" id="IPR029052">
    <property type="entry name" value="Metallo-depent_PP-like"/>
</dbReference>
<proteinExistence type="predicted"/>
<keyword evidence="4" id="KW-1185">Reference proteome</keyword>
<gene>
    <name evidence="3" type="ORF">FJM67_11340</name>
</gene>
<evidence type="ECO:0000313" key="4">
    <source>
        <dbReference type="Proteomes" id="UP000315901"/>
    </source>
</evidence>
<dbReference type="GO" id="GO:0009166">
    <property type="term" value="P:nucleotide catabolic process"/>
    <property type="evidence" value="ECO:0007669"/>
    <property type="project" value="InterPro"/>
</dbReference>
<sequence>MKYLLRSVFVAGLVLSSTASLAGSLFFTSNTPDIFASDSYSLERLAGYVKAQKQHKQAFFLHGGDSLFPNPLSVYDNGSHMVSIMNGMGVDAMTVNRREFTRGMDQISLRTSESLFPMVLSNLKDIRTGRPIDGVMTDYIAPVGQMRIGILSYIADTVNSTYLMGEAEVDMSIEGLSPRIAALRQRGADYVVLVTEPDFIKMVPDSIFAGLDVLITTKETSDSVTEGRPLRIVSGGMDDELIEIEFTRQGVSAVVHHYLDAAPDPEVSAMIARYTGQLSIVLDQPLATLAVGMDSLRSNIRTGESAWGNVVVDALRHFTKADIAAVNSGSIRGYRTYPGGYQMTRRDVQAELPFGGAVYTVKMTPSEINNMLENSLSRIEESDGRYLQVAGLRVTYDTRLPVGQRLVNVTDEQGAPLTGFQYKVAITDYMLRGGDEYKFNQRQVIPDLTAENRYLWNIVSEFLMQSAQLTPTLKGRLVDLSKE</sequence>
<name>A0A501WKC1_9GAMM</name>
<dbReference type="Proteomes" id="UP000315901">
    <property type="component" value="Unassembled WGS sequence"/>
</dbReference>
<dbReference type="InterPro" id="IPR006179">
    <property type="entry name" value="5_nucleotidase/apyrase"/>
</dbReference>
<evidence type="ECO:0000259" key="2">
    <source>
        <dbReference type="Pfam" id="PF02872"/>
    </source>
</evidence>
<keyword evidence="1" id="KW-0732">Signal</keyword>
<dbReference type="OrthoDB" id="9803927at2"/>
<dbReference type="AlphaFoldDB" id="A0A501WKC1"/>
<dbReference type="RefSeq" id="WP_140589372.1">
    <property type="nucleotide sequence ID" value="NZ_VFRR01000022.1"/>
</dbReference>
<dbReference type="PANTHER" id="PTHR11575:SF24">
    <property type="entry name" value="5'-NUCLEOTIDASE"/>
    <property type="match status" value="1"/>
</dbReference>
<dbReference type="GO" id="GO:0016787">
    <property type="term" value="F:hydrolase activity"/>
    <property type="evidence" value="ECO:0007669"/>
    <property type="project" value="InterPro"/>
</dbReference>
<dbReference type="Gene3D" id="3.60.21.10">
    <property type="match status" value="1"/>
</dbReference>
<dbReference type="SUPFAM" id="SSF55816">
    <property type="entry name" value="5'-nucleotidase (syn. UDP-sugar hydrolase), C-terminal domain"/>
    <property type="match status" value="1"/>
</dbReference>
<dbReference type="Gene3D" id="3.90.780.10">
    <property type="entry name" value="5'-Nucleotidase, C-terminal domain"/>
    <property type="match status" value="1"/>
</dbReference>
<dbReference type="PANTHER" id="PTHR11575">
    <property type="entry name" value="5'-NUCLEOTIDASE-RELATED"/>
    <property type="match status" value="1"/>
</dbReference>
<protein>
    <recommendedName>
        <fullName evidence="2">5'-Nucleotidase C-terminal domain-containing protein</fullName>
    </recommendedName>
</protein>
<feature type="chain" id="PRO_5021228360" description="5'-Nucleotidase C-terminal domain-containing protein" evidence="1">
    <location>
        <begin position="23"/>
        <end position="483"/>
    </location>
</feature>
<evidence type="ECO:0000256" key="1">
    <source>
        <dbReference type="SAM" id="SignalP"/>
    </source>
</evidence>
<reference evidence="3 4" key="1">
    <citation type="submission" date="2019-06" db="EMBL/GenBank/DDBJ databases">
        <title>A novel bacterium of genus Marinomonas, isolated from coastal sand.</title>
        <authorList>
            <person name="Huang H."/>
            <person name="Mo K."/>
            <person name="Hu Y."/>
        </authorList>
    </citation>
    <scope>NUCLEOTIDE SEQUENCE [LARGE SCALE GENOMIC DNA]</scope>
    <source>
        <strain evidence="3 4">HB171799</strain>
    </source>
</reference>
<dbReference type="InterPro" id="IPR036907">
    <property type="entry name" value="5'-Nucleotdase_C_sf"/>
</dbReference>
<organism evidence="3 4">
    <name type="scientific">Maribrevibacterium harenarium</name>
    <dbReference type="NCBI Taxonomy" id="2589817"/>
    <lineage>
        <taxon>Bacteria</taxon>
        <taxon>Pseudomonadati</taxon>
        <taxon>Pseudomonadota</taxon>
        <taxon>Gammaproteobacteria</taxon>
        <taxon>Oceanospirillales</taxon>
        <taxon>Oceanospirillaceae</taxon>
        <taxon>Maribrevibacterium</taxon>
    </lineage>
</organism>
<comment type="caution">
    <text evidence="3">The sequence shown here is derived from an EMBL/GenBank/DDBJ whole genome shotgun (WGS) entry which is preliminary data.</text>
</comment>
<feature type="signal peptide" evidence="1">
    <location>
        <begin position="1"/>
        <end position="22"/>
    </location>
</feature>
<dbReference type="Pfam" id="PF02872">
    <property type="entry name" value="5_nucleotid_C"/>
    <property type="match status" value="1"/>
</dbReference>
<dbReference type="InterPro" id="IPR008334">
    <property type="entry name" value="5'-Nucleotdase_C"/>
</dbReference>
<dbReference type="SUPFAM" id="SSF56300">
    <property type="entry name" value="Metallo-dependent phosphatases"/>
    <property type="match status" value="1"/>
</dbReference>
<evidence type="ECO:0000313" key="3">
    <source>
        <dbReference type="EMBL" id="TPE49798.1"/>
    </source>
</evidence>
<feature type="domain" description="5'-Nucleotidase C-terminal" evidence="2">
    <location>
        <begin position="295"/>
        <end position="438"/>
    </location>
</feature>
<dbReference type="EMBL" id="VFRR01000022">
    <property type="protein sequence ID" value="TPE49798.1"/>
    <property type="molecule type" value="Genomic_DNA"/>
</dbReference>
<accession>A0A501WKC1</accession>